<sequence>MIKTQHIANFIIKLLPEEKASLAAHTAPSKKQIKQWLDDPRLPIQETIDPTLSELIQAKQNDQSVAFYYFGGSSPRQLRKITVENIFRTRKSPHAYVSGFCHLRREQRIFRADKLALA</sequence>
<dbReference type="Proteomes" id="UP001597389">
    <property type="component" value="Unassembled WGS sequence"/>
</dbReference>
<dbReference type="Pfam" id="PF13280">
    <property type="entry name" value="WYL"/>
    <property type="match status" value="1"/>
</dbReference>
<dbReference type="EMBL" id="JBHUJB010000043">
    <property type="protein sequence ID" value="MFD2159337.1"/>
    <property type="molecule type" value="Genomic_DNA"/>
</dbReference>
<dbReference type="PROSITE" id="PS52050">
    <property type="entry name" value="WYL"/>
    <property type="match status" value="1"/>
</dbReference>
<feature type="domain" description="WYL" evidence="1">
    <location>
        <begin position="51"/>
        <end position="115"/>
    </location>
</feature>
<evidence type="ECO:0000313" key="3">
    <source>
        <dbReference type="Proteomes" id="UP001597389"/>
    </source>
</evidence>
<accession>A0ABW4ZCL4</accession>
<protein>
    <submittedName>
        <fullName evidence="2">WYL domain-containing protein</fullName>
    </submittedName>
</protein>
<reference evidence="3" key="1">
    <citation type="journal article" date="2019" name="Int. J. Syst. Evol. Microbiol.">
        <title>The Global Catalogue of Microorganisms (GCM) 10K type strain sequencing project: providing services to taxonomists for standard genome sequencing and annotation.</title>
        <authorList>
            <consortium name="The Broad Institute Genomics Platform"/>
            <consortium name="The Broad Institute Genome Sequencing Center for Infectious Disease"/>
            <person name="Wu L."/>
            <person name="Ma J."/>
        </authorList>
    </citation>
    <scope>NUCLEOTIDE SEQUENCE [LARGE SCALE GENOMIC DNA]</scope>
    <source>
        <strain evidence="3">CCUG 57942</strain>
    </source>
</reference>
<evidence type="ECO:0000259" key="1">
    <source>
        <dbReference type="Pfam" id="PF13280"/>
    </source>
</evidence>
<evidence type="ECO:0000313" key="2">
    <source>
        <dbReference type="EMBL" id="MFD2159337.1"/>
    </source>
</evidence>
<dbReference type="InterPro" id="IPR026881">
    <property type="entry name" value="WYL_dom"/>
</dbReference>
<proteinExistence type="predicted"/>
<keyword evidence="3" id="KW-1185">Reference proteome</keyword>
<name>A0ABW4ZCL4_9BACT</name>
<comment type="caution">
    <text evidence="2">The sequence shown here is derived from an EMBL/GenBank/DDBJ whole genome shotgun (WGS) entry which is preliminary data.</text>
</comment>
<organism evidence="2 3">
    <name type="scientific">Rubritalea tangerina</name>
    <dbReference type="NCBI Taxonomy" id="430798"/>
    <lineage>
        <taxon>Bacteria</taxon>
        <taxon>Pseudomonadati</taxon>
        <taxon>Verrucomicrobiota</taxon>
        <taxon>Verrucomicrobiia</taxon>
        <taxon>Verrucomicrobiales</taxon>
        <taxon>Rubritaleaceae</taxon>
        <taxon>Rubritalea</taxon>
    </lineage>
</organism>
<dbReference type="RefSeq" id="WP_377178186.1">
    <property type="nucleotide sequence ID" value="NZ_JBHUJB010000043.1"/>
</dbReference>
<gene>
    <name evidence="2" type="ORF">ACFSW8_10540</name>
</gene>